<feature type="domain" description="Rhodanese" evidence="1">
    <location>
        <begin position="217"/>
        <end position="321"/>
    </location>
</feature>
<dbReference type="CDD" id="cd01518">
    <property type="entry name" value="RHOD_YceA"/>
    <property type="match status" value="1"/>
</dbReference>
<dbReference type="Pfam" id="PF17773">
    <property type="entry name" value="UPF0176_N"/>
    <property type="match status" value="1"/>
</dbReference>
<dbReference type="Proteomes" id="UP001314170">
    <property type="component" value="Unassembled WGS sequence"/>
</dbReference>
<dbReference type="Pfam" id="PF00581">
    <property type="entry name" value="Rhodanese"/>
    <property type="match status" value="1"/>
</dbReference>
<dbReference type="InterPro" id="IPR022111">
    <property type="entry name" value="Rhodanese_C"/>
</dbReference>
<dbReference type="PANTHER" id="PTHR43268:SF3">
    <property type="entry name" value="RHODANESE-LIKE DOMAIN-CONTAINING PROTEIN 7-RELATED"/>
    <property type="match status" value="1"/>
</dbReference>
<evidence type="ECO:0000313" key="3">
    <source>
        <dbReference type="Proteomes" id="UP001314170"/>
    </source>
</evidence>
<evidence type="ECO:0000313" key="2">
    <source>
        <dbReference type="EMBL" id="CAK7327907.1"/>
    </source>
</evidence>
<accession>A0AAV1R4J6</accession>
<dbReference type="Gene3D" id="3.30.70.100">
    <property type="match status" value="1"/>
</dbReference>
<dbReference type="PROSITE" id="PS50206">
    <property type="entry name" value="RHODANESE_3"/>
    <property type="match status" value="1"/>
</dbReference>
<dbReference type="AlphaFoldDB" id="A0AAV1R4J6"/>
<dbReference type="EMBL" id="CAWUPB010000871">
    <property type="protein sequence ID" value="CAK7327907.1"/>
    <property type="molecule type" value="Genomic_DNA"/>
</dbReference>
<evidence type="ECO:0000259" key="1">
    <source>
        <dbReference type="PROSITE" id="PS50206"/>
    </source>
</evidence>
<dbReference type="SMART" id="SM00450">
    <property type="entry name" value="RHOD"/>
    <property type="match status" value="1"/>
</dbReference>
<organism evidence="2 3">
    <name type="scientific">Dovyalis caffra</name>
    <dbReference type="NCBI Taxonomy" id="77055"/>
    <lineage>
        <taxon>Eukaryota</taxon>
        <taxon>Viridiplantae</taxon>
        <taxon>Streptophyta</taxon>
        <taxon>Embryophyta</taxon>
        <taxon>Tracheophyta</taxon>
        <taxon>Spermatophyta</taxon>
        <taxon>Magnoliopsida</taxon>
        <taxon>eudicotyledons</taxon>
        <taxon>Gunneridae</taxon>
        <taxon>Pentapetalae</taxon>
        <taxon>rosids</taxon>
        <taxon>fabids</taxon>
        <taxon>Malpighiales</taxon>
        <taxon>Salicaceae</taxon>
        <taxon>Flacourtieae</taxon>
        <taxon>Dovyalis</taxon>
    </lineage>
</organism>
<proteinExistence type="predicted"/>
<dbReference type="Pfam" id="PF12368">
    <property type="entry name" value="Rhodanese_C"/>
    <property type="match status" value="1"/>
</dbReference>
<dbReference type="SUPFAM" id="SSF52058">
    <property type="entry name" value="L domain-like"/>
    <property type="match status" value="1"/>
</dbReference>
<dbReference type="SUPFAM" id="SSF52821">
    <property type="entry name" value="Rhodanese/Cell cycle control phosphatase"/>
    <property type="match status" value="1"/>
</dbReference>
<dbReference type="InterPro" id="IPR040503">
    <property type="entry name" value="TRHO_N"/>
</dbReference>
<sequence length="787" mass="88190">MRGCSAACCATPISLSTVTIATRSKPLFFQFKVFSSFTSLTTTSIHTATRPFLALSQSQPNKSKEKHKILECNCAAIPSSSTVADPSNDFIVVNFYRFVFINDPHEEVAKHLSFLKGLDIHGRIYVNEQGINAQYSGPSKDALAYVEWLREDFRFFDILVQISPALNGHAFPKLKLRYKPSLVQLEGGISHLPLLDPSMRATPLAPSDWRKRLKEVHDSNYVILDVRNGYEWDIGHFDGAQRPDVDCFRSTSFGESDSEEAIASDPLANVDKEKTDILMYCTGGIRCDVYSTILRQRGFQNLYTLKGGVSHYLQNEGPVEWVGNLFVFDDRLSLPPSAYNPEDTTVASSNPQGPKNILFANCYICGSQVSELRHRNCANIDCNLLFLCCMDCVKDLKGCCCLQCTTAPRLRPALPGSQRYKKWYTYRELEVKNELRAVETSVLAKRWENLWASLPNLDFIGTDPEFTDVLPFSTFISKALSNRKDCDVSKLTIYSKWLLYSSVVRAVLEYAASHNVKRLHFLYPICFFHSLLLSPKLLQCKSVETLELFGVPFCVLPDNFTFSFSMLTVLSLSFCSFSYESASLEAADPFSGCPNLKHLCLKRCGFPSLENPENLSSEPLCDPSESAPVIKVLKVSGPQLISLEIVDLEFCSAPTPIDHLRIEIFAPKLEYLNYTNRHPVYLYGHDLSSLIFANVYVSLPPYIREQGTFAERKKAALNLIKMFRGLYNAEFIQLAASTVEALNVTPGLLEKQPSPLHIPAIVHNYLCGDPSDAEPTQSVSSEEENGS</sequence>
<dbReference type="InterPro" id="IPR032675">
    <property type="entry name" value="LRR_dom_sf"/>
</dbReference>
<keyword evidence="3" id="KW-1185">Reference proteome</keyword>
<reference evidence="2 3" key="1">
    <citation type="submission" date="2024-01" db="EMBL/GenBank/DDBJ databases">
        <authorList>
            <person name="Waweru B."/>
        </authorList>
    </citation>
    <scope>NUCLEOTIDE SEQUENCE [LARGE SCALE GENOMIC DNA]</scope>
</reference>
<dbReference type="InterPro" id="IPR036873">
    <property type="entry name" value="Rhodanese-like_dom_sf"/>
</dbReference>
<dbReference type="PANTHER" id="PTHR43268">
    <property type="entry name" value="THIOSULFATE SULFURTRANSFERASE/RHODANESE-LIKE DOMAIN-CONTAINING PROTEIN 2"/>
    <property type="match status" value="1"/>
</dbReference>
<dbReference type="Gene3D" id="3.80.10.10">
    <property type="entry name" value="Ribonuclease Inhibitor"/>
    <property type="match status" value="1"/>
</dbReference>
<gene>
    <name evidence="2" type="ORF">DCAF_LOCUS5625</name>
</gene>
<comment type="caution">
    <text evidence="2">The sequence shown here is derived from an EMBL/GenBank/DDBJ whole genome shotgun (WGS) entry which is preliminary data.</text>
</comment>
<protein>
    <recommendedName>
        <fullName evidence="1">Rhodanese domain-containing protein</fullName>
    </recommendedName>
</protein>
<dbReference type="InterPro" id="IPR001763">
    <property type="entry name" value="Rhodanese-like_dom"/>
</dbReference>
<dbReference type="Gene3D" id="3.40.250.10">
    <property type="entry name" value="Rhodanese-like domain"/>
    <property type="match status" value="1"/>
</dbReference>
<name>A0AAV1R4J6_9ROSI</name>
<dbReference type="InterPro" id="IPR020936">
    <property type="entry name" value="TrhO"/>
</dbReference>